<dbReference type="GO" id="GO:0003700">
    <property type="term" value="F:DNA-binding transcription factor activity"/>
    <property type="evidence" value="ECO:0007669"/>
    <property type="project" value="InterPro"/>
</dbReference>
<evidence type="ECO:0000259" key="4">
    <source>
        <dbReference type="PROSITE" id="PS01124"/>
    </source>
</evidence>
<dbReference type="Gene3D" id="1.10.10.60">
    <property type="entry name" value="Homeodomain-like"/>
    <property type="match status" value="2"/>
</dbReference>
<dbReference type="GO" id="GO:0043565">
    <property type="term" value="F:sequence-specific DNA binding"/>
    <property type="evidence" value="ECO:0007669"/>
    <property type="project" value="InterPro"/>
</dbReference>
<dbReference type="SMART" id="SM00342">
    <property type="entry name" value="HTH_ARAC"/>
    <property type="match status" value="1"/>
</dbReference>
<feature type="domain" description="HTH araC/xylS-type" evidence="4">
    <location>
        <begin position="20"/>
        <end position="119"/>
    </location>
</feature>
<dbReference type="Proteomes" id="UP000199400">
    <property type="component" value="Unassembled WGS sequence"/>
</dbReference>
<dbReference type="SUPFAM" id="SSF55136">
    <property type="entry name" value="Probable bacterial effector-binding domain"/>
    <property type="match status" value="1"/>
</dbReference>
<organism evidence="5 6">
    <name type="scientific">Nannocystis exedens</name>
    <dbReference type="NCBI Taxonomy" id="54"/>
    <lineage>
        <taxon>Bacteria</taxon>
        <taxon>Pseudomonadati</taxon>
        <taxon>Myxococcota</taxon>
        <taxon>Polyangia</taxon>
        <taxon>Nannocystales</taxon>
        <taxon>Nannocystaceae</taxon>
        <taxon>Nannocystis</taxon>
    </lineage>
</organism>
<sequence length="293" mass="31746">MLQWRRPTQPDGYPRVSIVAKALWYIETRYVDPALSLDDVAAACDASRFHLTRAFGVATGRSLMRYLRARRLTQAAQALAGGAPDILAVALEAGYGSHEAFTRAFRGQFGVTPETVRARGHCGGLELVPALRLDRGGELPLAAPRLIGRPAFTVAGLSERYTHETAAGIPAQWQRLAGHVPDASVTYGVCEDADGGAFDYTCGVEATGAVPAPLTAIRIPAQRYAVFFHPGHISAIRMTWRAIFDRWLPASGLRATGGPEFERYDERFDAATGHGGVEIWIPVSLDDEDRVCA</sequence>
<dbReference type="PANTHER" id="PTHR47504:SF5">
    <property type="entry name" value="RIGHT ORIGIN-BINDING PROTEIN"/>
    <property type="match status" value="1"/>
</dbReference>
<name>A0A1I2IDF9_9BACT</name>
<protein>
    <submittedName>
        <fullName evidence="5">Transcriptional regulator, AraC family</fullName>
    </submittedName>
</protein>
<gene>
    <name evidence="5" type="ORF">SAMN02745121_08587</name>
</gene>
<reference evidence="6" key="1">
    <citation type="submission" date="2016-10" db="EMBL/GenBank/DDBJ databases">
        <authorList>
            <person name="Varghese N."/>
            <person name="Submissions S."/>
        </authorList>
    </citation>
    <scope>NUCLEOTIDE SEQUENCE [LARGE SCALE GENOMIC DNA]</scope>
    <source>
        <strain evidence="6">ATCC 25963</strain>
    </source>
</reference>
<dbReference type="InterPro" id="IPR011256">
    <property type="entry name" value="Reg_factor_effector_dom_sf"/>
</dbReference>
<dbReference type="SUPFAM" id="SSF46689">
    <property type="entry name" value="Homeodomain-like"/>
    <property type="match status" value="2"/>
</dbReference>
<dbReference type="InterPro" id="IPR050959">
    <property type="entry name" value="MarA-like"/>
</dbReference>
<keyword evidence="1" id="KW-0805">Transcription regulation</keyword>
<dbReference type="InterPro" id="IPR010499">
    <property type="entry name" value="AraC_E-bd"/>
</dbReference>
<dbReference type="SMART" id="SM00871">
    <property type="entry name" value="AraC_E_bind"/>
    <property type="match status" value="1"/>
</dbReference>
<dbReference type="Pfam" id="PF12833">
    <property type="entry name" value="HTH_18"/>
    <property type="match status" value="1"/>
</dbReference>
<dbReference type="EMBL" id="FOMX01000061">
    <property type="protein sequence ID" value="SFF39670.1"/>
    <property type="molecule type" value="Genomic_DNA"/>
</dbReference>
<keyword evidence="6" id="KW-1185">Reference proteome</keyword>
<dbReference type="Gene3D" id="3.20.80.10">
    <property type="entry name" value="Regulatory factor, effector binding domain"/>
    <property type="match status" value="1"/>
</dbReference>
<dbReference type="InterPro" id="IPR009057">
    <property type="entry name" value="Homeodomain-like_sf"/>
</dbReference>
<dbReference type="PANTHER" id="PTHR47504">
    <property type="entry name" value="RIGHT ORIGIN-BINDING PROTEIN"/>
    <property type="match status" value="1"/>
</dbReference>
<dbReference type="STRING" id="54.SAMN02745121_08587"/>
<evidence type="ECO:0000313" key="5">
    <source>
        <dbReference type="EMBL" id="SFF39670.1"/>
    </source>
</evidence>
<dbReference type="PROSITE" id="PS01124">
    <property type="entry name" value="HTH_ARAC_FAMILY_2"/>
    <property type="match status" value="1"/>
</dbReference>
<evidence type="ECO:0000256" key="2">
    <source>
        <dbReference type="ARBA" id="ARBA00023125"/>
    </source>
</evidence>
<evidence type="ECO:0000256" key="1">
    <source>
        <dbReference type="ARBA" id="ARBA00023015"/>
    </source>
</evidence>
<proteinExistence type="predicted"/>
<dbReference type="Pfam" id="PF06445">
    <property type="entry name" value="GyrI-like"/>
    <property type="match status" value="1"/>
</dbReference>
<dbReference type="InterPro" id="IPR018060">
    <property type="entry name" value="HTH_AraC"/>
</dbReference>
<dbReference type="AlphaFoldDB" id="A0A1I2IDF9"/>
<keyword evidence="3" id="KW-0804">Transcription</keyword>
<evidence type="ECO:0000256" key="3">
    <source>
        <dbReference type="ARBA" id="ARBA00023163"/>
    </source>
</evidence>
<keyword evidence="2" id="KW-0238">DNA-binding</keyword>
<accession>A0A1I2IDF9</accession>
<evidence type="ECO:0000313" key="6">
    <source>
        <dbReference type="Proteomes" id="UP000199400"/>
    </source>
</evidence>
<dbReference type="InterPro" id="IPR029442">
    <property type="entry name" value="GyrI-like"/>
</dbReference>